<dbReference type="Proteomes" id="UP000468650">
    <property type="component" value="Unassembled WGS sequence"/>
</dbReference>
<protein>
    <submittedName>
        <fullName evidence="1">Uncharacterized protein</fullName>
    </submittedName>
</protein>
<dbReference type="EMBL" id="WBVO01000014">
    <property type="protein sequence ID" value="KAB2805432.1"/>
    <property type="molecule type" value="Genomic_DNA"/>
</dbReference>
<sequence>MKKILLIVTWLLISLGGYAQVEWTKSIKARRSLPTEKIDTFYYCITPVLDSTMAETGYNALLSIEIDRELLVRIVDSTGRVVYEGWDVSSGPMRWDKSVTVWVDSNGVLIDSTEFTAIVTSNILVFIERQNEYLRALDQPVLEVTVKFDAKLPVDNGQKCYIRFPTLAWIRSK</sequence>
<reference evidence="1 2" key="1">
    <citation type="submission" date="2019-09" db="EMBL/GenBank/DDBJ databases">
        <title>Genomes of family Cryomorphaceae.</title>
        <authorList>
            <person name="Bowman J.P."/>
        </authorList>
    </citation>
    <scope>NUCLEOTIDE SEQUENCE [LARGE SCALE GENOMIC DNA]</scope>
    <source>
        <strain evidence="1 2">LMG 25704</strain>
    </source>
</reference>
<keyword evidence="2" id="KW-1185">Reference proteome</keyword>
<accession>A0A6N6RFG6</accession>
<evidence type="ECO:0000313" key="2">
    <source>
        <dbReference type="Proteomes" id="UP000468650"/>
    </source>
</evidence>
<comment type="caution">
    <text evidence="1">The sequence shown here is derived from an EMBL/GenBank/DDBJ whole genome shotgun (WGS) entry which is preliminary data.</text>
</comment>
<gene>
    <name evidence="1" type="ORF">F8C67_13335</name>
</gene>
<dbReference type="AlphaFoldDB" id="A0A6N6RFG6"/>
<evidence type="ECO:0000313" key="1">
    <source>
        <dbReference type="EMBL" id="KAB2805432.1"/>
    </source>
</evidence>
<dbReference type="RefSeq" id="WP_151668365.1">
    <property type="nucleotide sequence ID" value="NZ_WBVO01000014.1"/>
</dbReference>
<proteinExistence type="predicted"/>
<name>A0A6N6RFG6_9FLAO</name>
<organism evidence="1 2">
    <name type="scientific">Phaeocystidibacter luteus</name>
    <dbReference type="NCBI Taxonomy" id="911197"/>
    <lineage>
        <taxon>Bacteria</taxon>
        <taxon>Pseudomonadati</taxon>
        <taxon>Bacteroidota</taxon>
        <taxon>Flavobacteriia</taxon>
        <taxon>Flavobacteriales</taxon>
        <taxon>Phaeocystidibacteraceae</taxon>
        <taxon>Phaeocystidibacter</taxon>
    </lineage>
</organism>